<feature type="transmembrane region" description="Helical" evidence="6">
    <location>
        <begin position="83"/>
        <end position="102"/>
    </location>
</feature>
<dbReference type="EMBL" id="BAAAEW010000022">
    <property type="protein sequence ID" value="GAA0755425.1"/>
    <property type="molecule type" value="Genomic_DNA"/>
</dbReference>
<evidence type="ECO:0000256" key="5">
    <source>
        <dbReference type="ARBA" id="ARBA00023136"/>
    </source>
</evidence>
<feature type="transmembrane region" description="Helical" evidence="6">
    <location>
        <begin position="413"/>
        <end position="430"/>
    </location>
</feature>
<feature type="transmembrane region" description="Helical" evidence="6">
    <location>
        <begin position="56"/>
        <end position="74"/>
    </location>
</feature>
<dbReference type="Proteomes" id="UP001500279">
    <property type="component" value="Unassembled WGS sequence"/>
</dbReference>
<dbReference type="PANTHER" id="PTHR12778:SF10">
    <property type="entry name" value="MAJOR FACILITATOR SUPERFAMILY DOMAIN-CONTAINING PROTEIN 3"/>
    <property type="match status" value="1"/>
</dbReference>
<gene>
    <name evidence="7" type="ORF">GCM10009107_32890</name>
</gene>
<organism evidence="7 8">
    <name type="scientific">Ideonella azotifigens</name>
    <dbReference type="NCBI Taxonomy" id="513160"/>
    <lineage>
        <taxon>Bacteria</taxon>
        <taxon>Pseudomonadati</taxon>
        <taxon>Pseudomonadota</taxon>
        <taxon>Betaproteobacteria</taxon>
        <taxon>Burkholderiales</taxon>
        <taxon>Sphaerotilaceae</taxon>
        <taxon>Ideonella</taxon>
    </lineage>
</organism>
<sequence>MRLPNLFATSRGRLAAFFFLYMTEGIPLGFAATAVATQLRRQGVGPAEIGAFVGSFYLPWAFKWAFGPIIDVFASERLGRRRGWILGTQLIMVGTLLSLLALKLPDQLALFTIILLVHNTFAAMQDVAIDALAVNTLKENERGTANGMMFAGANVGQMIGGSGSLFLAGYFGFQSTFFFVSACILAVTALVVLPLKEAASPARIKAAGSAMAAAFAEMRDFSVTAFRSFLGTRGAFAGLAMSLLPPGAMCLGLALQSNLAVELGMNDDQIAWLNMLSTICGAGGNLLGGYISDRWGRRRSLGIYIALMSLPVLVMMAILQQHGWIMPMAEGSASRPTVTPFLINAYWAAVLSYGVFQGLMYSAATALYMDVTNPRVAGTQFTAYMAMFNLTISYSATWQGIAIESVGYPKTMLIDAFFGLLFISLLPFTQRRASDPAGFSDHHASGRARKLALGLAAVNLLWVPLFANQALLGAALPIAQIFYSLIFIGSALFLLAGGMVLRESHPVLARWGKWFAPLLLLMVARNHLDTLAGWLGQTEATLQSSSAPFFYAVPVLAAVLLLQLAREHWQALAQLDADDTSDADLASRGAV</sequence>
<evidence type="ECO:0000313" key="8">
    <source>
        <dbReference type="Proteomes" id="UP001500279"/>
    </source>
</evidence>
<feature type="transmembrane region" description="Helical" evidence="6">
    <location>
        <begin position="345"/>
        <end position="369"/>
    </location>
</feature>
<evidence type="ECO:0000256" key="3">
    <source>
        <dbReference type="ARBA" id="ARBA00022692"/>
    </source>
</evidence>
<keyword evidence="3 6" id="KW-0812">Transmembrane</keyword>
<feature type="transmembrane region" description="Helical" evidence="6">
    <location>
        <begin position="548"/>
        <end position="565"/>
    </location>
</feature>
<evidence type="ECO:0000256" key="6">
    <source>
        <dbReference type="SAM" id="Phobius"/>
    </source>
</evidence>
<dbReference type="Gene3D" id="1.20.1250.20">
    <property type="entry name" value="MFS general substrate transporter like domains"/>
    <property type="match status" value="2"/>
</dbReference>
<dbReference type="SUPFAM" id="SSF103473">
    <property type="entry name" value="MFS general substrate transporter"/>
    <property type="match status" value="1"/>
</dbReference>
<feature type="transmembrane region" description="Helical" evidence="6">
    <location>
        <begin position="150"/>
        <end position="171"/>
    </location>
</feature>
<feature type="transmembrane region" description="Helical" evidence="6">
    <location>
        <begin position="235"/>
        <end position="255"/>
    </location>
</feature>
<reference evidence="8" key="1">
    <citation type="journal article" date="2019" name="Int. J. Syst. Evol. Microbiol.">
        <title>The Global Catalogue of Microorganisms (GCM) 10K type strain sequencing project: providing services to taxonomists for standard genome sequencing and annotation.</title>
        <authorList>
            <consortium name="The Broad Institute Genomics Platform"/>
            <consortium name="The Broad Institute Genome Sequencing Center for Infectious Disease"/>
            <person name="Wu L."/>
            <person name="Ma J."/>
        </authorList>
    </citation>
    <scope>NUCLEOTIDE SEQUENCE [LARGE SCALE GENOMIC DNA]</scope>
    <source>
        <strain evidence="8">JCM 15503</strain>
    </source>
</reference>
<keyword evidence="8" id="KW-1185">Reference proteome</keyword>
<dbReference type="InterPro" id="IPR004752">
    <property type="entry name" value="AmpG_permease/AT-1"/>
</dbReference>
<evidence type="ECO:0000256" key="1">
    <source>
        <dbReference type="ARBA" id="ARBA00004141"/>
    </source>
</evidence>
<feature type="transmembrane region" description="Helical" evidence="6">
    <location>
        <begin position="12"/>
        <end position="36"/>
    </location>
</feature>
<feature type="transmembrane region" description="Helical" evidence="6">
    <location>
        <begin position="108"/>
        <end position="129"/>
    </location>
</feature>
<dbReference type="Pfam" id="PF07690">
    <property type="entry name" value="MFS_1"/>
    <property type="match status" value="2"/>
</dbReference>
<accession>A0ABP3VCV0</accession>
<dbReference type="InterPro" id="IPR036259">
    <property type="entry name" value="MFS_trans_sf"/>
</dbReference>
<name>A0ABP3VCV0_9BURK</name>
<feature type="transmembrane region" description="Helical" evidence="6">
    <location>
        <begin position="303"/>
        <end position="325"/>
    </location>
</feature>
<feature type="transmembrane region" description="Helical" evidence="6">
    <location>
        <begin position="508"/>
        <end position="528"/>
    </location>
</feature>
<keyword evidence="2" id="KW-0813">Transport</keyword>
<dbReference type="InterPro" id="IPR011701">
    <property type="entry name" value="MFS"/>
</dbReference>
<protein>
    <recommendedName>
        <fullName evidence="9">MFS transporter</fullName>
    </recommendedName>
</protein>
<proteinExistence type="predicted"/>
<comment type="caution">
    <text evidence="7">The sequence shown here is derived from an EMBL/GenBank/DDBJ whole genome shotgun (WGS) entry which is preliminary data.</text>
</comment>
<dbReference type="RefSeq" id="WP_141289936.1">
    <property type="nucleotide sequence ID" value="NZ_BAAAEW010000022.1"/>
</dbReference>
<keyword evidence="5 6" id="KW-0472">Membrane</keyword>
<feature type="transmembrane region" description="Helical" evidence="6">
    <location>
        <begin position="481"/>
        <end position="501"/>
    </location>
</feature>
<feature type="transmembrane region" description="Helical" evidence="6">
    <location>
        <begin position="270"/>
        <end position="291"/>
    </location>
</feature>
<evidence type="ECO:0000313" key="7">
    <source>
        <dbReference type="EMBL" id="GAA0755425.1"/>
    </source>
</evidence>
<evidence type="ECO:0000256" key="4">
    <source>
        <dbReference type="ARBA" id="ARBA00022989"/>
    </source>
</evidence>
<comment type="subcellular location">
    <subcellularLocation>
        <location evidence="1">Membrane</location>
        <topology evidence="1">Multi-pass membrane protein</topology>
    </subcellularLocation>
</comment>
<keyword evidence="4 6" id="KW-1133">Transmembrane helix</keyword>
<feature type="transmembrane region" description="Helical" evidence="6">
    <location>
        <begin position="177"/>
        <end position="195"/>
    </location>
</feature>
<evidence type="ECO:0000256" key="2">
    <source>
        <dbReference type="ARBA" id="ARBA00022448"/>
    </source>
</evidence>
<feature type="transmembrane region" description="Helical" evidence="6">
    <location>
        <begin position="451"/>
        <end position="475"/>
    </location>
</feature>
<feature type="transmembrane region" description="Helical" evidence="6">
    <location>
        <begin position="381"/>
        <end position="401"/>
    </location>
</feature>
<evidence type="ECO:0008006" key="9">
    <source>
        <dbReference type="Google" id="ProtNLM"/>
    </source>
</evidence>
<dbReference type="PANTHER" id="PTHR12778">
    <property type="entry name" value="SOLUTE CARRIER FAMILY 33 ACETYL-COA TRANSPORTER -RELATED"/>
    <property type="match status" value="1"/>
</dbReference>